<accession>A0A831ZJQ6</accession>
<dbReference type="NCBIfam" id="NF002140">
    <property type="entry name" value="PRK00977.1-4"/>
    <property type="match status" value="1"/>
</dbReference>
<dbReference type="GO" id="GO:0008855">
    <property type="term" value="F:exodeoxyribonuclease VII activity"/>
    <property type="evidence" value="ECO:0007669"/>
    <property type="project" value="UniProtKB-UniRule"/>
</dbReference>
<dbReference type="InterPro" id="IPR003761">
    <property type="entry name" value="Exonuc_VII_S"/>
</dbReference>
<dbReference type="Gene3D" id="1.10.287.1040">
    <property type="entry name" value="Exonuclease VII, small subunit"/>
    <property type="match status" value="1"/>
</dbReference>
<proteinExistence type="inferred from homology"/>
<evidence type="ECO:0000256" key="2">
    <source>
        <dbReference type="ARBA" id="ARBA00022490"/>
    </source>
</evidence>
<comment type="function">
    <text evidence="6">Bidirectionally degrades single-stranded DNA into large acid-insoluble oligonucleotides, which are then degraded further into small acid-soluble oligonucleotides.</text>
</comment>
<keyword evidence="5 6" id="KW-0269">Exonuclease</keyword>
<comment type="similarity">
    <text evidence="1 6">Belongs to the XseB family.</text>
</comment>
<dbReference type="EMBL" id="DSTK01000018">
    <property type="protein sequence ID" value="HFK96886.1"/>
    <property type="molecule type" value="Genomic_DNA"/>
</dbReference>
<dbReference type="GO" id="GO:0006308">
    <property type="term" value="P:DNA catabolic process"/>
    <property type="evidence" value="ECO:0007669"/>
    <property type="project" value="UniProtKB-UniRule"/>
</dbReference>
<sequence>MVGADAHSKTGKKKKTDTFEDAMKRLEEIVEKLEKGDLPLEEAMSAFGEGVELVRFCHEKLEEAEKKVQLLVQGEDGRWIAAPFDKPDPGGENG</sequence>
<dbReference type="PANTHER" id="PTHR34137">
    <property type="entry name" value="EXODEOXYRIBONUCLEASE 7 SMALL SUBUNIT"/>
    <property type="match status" value="1"/>
</dbReference>
<dbReference type="PANTHER" id="PTHR34137:SF1">
    <property type="entry name" value="EXODEOXYRIBONUCLEASE 7 SMALL SUBUNIT"/>
    <property type="match status" value="1"/>
</dbReference>
<dbReference type="Pfam" id="PF02609">
    <property type="entry name" value="Exonuc_VII_S"/>
    <property type="match status" value="1"/>
</dbReference>
<evidence type="ECO:0000256" key="6">
    <source>
        <dbReference type="HAMAP-Rule" id="MF_00337"/>
    </source>
</evidence>
<organism evidence="7">
    <name type="scientific">Desulfacinum infernum</name>
    <dbReference type="NCBI Taxonomy" id="35837"/>
    <lineage>
        <taxon>Bacteria</taxon>
        <taxon>Pseudomonadati</taxon>
        <taxon>Thermodesulfobacteriota</taxon>
        <taxon>Syntrophobacteria</taxon>
        <taxon>Syntrophobacterales</taxon>
        <taxon>Syntrophobacteraceae</taxon>
        <taxon>Desulfacinum</taxon>
    </lineage>
</organism>
<keyword evidence="3 6" id="KW-0540">Nuclease</keyword>
<dbReference type="EC" id="3.1.11.6" evidence="6"/>
<evidence type="ECO:0000256" key="3">
    <source>
        <dbReference type="ARBA" id="ARBA00022722"/>
    </source>
</evidence>
<keyword evidence="2 6" id="KW-0963">Cytoplasm</keyword>
<keyword evidence="4 6" id="KW-0378">Hydrolase</keyword>
<comment type="subunit">
    <text evidence="6">Heterooligomer composed of large and small subunits.</text>
</comment>
<reference evidence="7" key="1">
    <citation type="journal article" date="2020" name="mSystems">
        <title>Genome- and Community-Level Interaction Insights into Carbon Utilization and Element Cycling Functions of Hydrothermarchaeota in Hydrothermal Sediment.</title>
        <authorList>
            <person name="Zhou Z."/>
            <person name="Liu Y."/>
            <person name="Xu W."/>
            <person name="Pan J."/>
            <person name="Luo Z.H."/>
            <person name="Li M."/>
        </authorList>
    </citation>
    <scope>NUCLEOTIDE SEQUENCE [LARGE SCALE GENOMIC DNA]</scope>
    <source>
        <strain evidence="7">SpSt-456</strain>
    </source>
</reference>
<evidence type="ECO:0000313" key="7">
    <source>
        <dbReference type="EMBL" id="HFK96886.1"/>
    </source>
</evidence>
<comment type="caution">
    <text evidence="7">The sequence shown here is derived from an EMBL/GenBank/DDBJ whole genome shotgun (WGS) entry which is preliminary data.</text>
</comment>
<name>A0A831ZJQ6_9BACT</name>
<dbReference type="NCBIfam" id="TIGR01280">
    <property type="entry name" value="xseB"/>
    <property type="match status" value="1"/>
</dbReference>
<evidence type="ECO:0000256" key="4">
    <source>
        <dbReference type="ARBA" id="ARBA00022801"/>
    </source>
</evidence>
<dbReference type="InterPro" id="IPR037004">
    <property type="entry name" value="Exonuc_VII_ssu_sf"/>
</dbReference>
<evidence type="ECO:0000256" key="1">
    <source>
        <dbReference type="ARBA" id="ARBA00009998"/>
    </source>
</evidence>
<dbReference type="AlphaFoldDB" id="A0A831ZJQ6"/>
<dbReference type="SUPFAM" id="SSF116842">
    <property type="entry name" value="XseB-like"/>
    <property type="match status" value="1"/>
</dbReference>
<evidence type="ECO:0000256" key="5">
    <source>
        <dbReference type="ARBA" id="ARBA00022839"/>
    </source>
</evidence>
<protein>
    <recommendedName>
        <fullName evidence="6">Exodeoxyribonuclease 7 small subunit</fullName>
        <ecNumber evidence="6">3.1.11.6</ecNumber>
    </recommendedName>
    <alternativeName>
        <fullName evidence="6">Exodeoxyribonuclease VII small subunit</fullName>
        <shortName evidence="6">Exonuclease VII small subunit</shortName>
    </alternativeName>
</protein>
<dbReference type="GO" id="GO:0005829">
    <property type="term" value="C:cytosol"/>
    <property type="evidence" value="ECO:0007669"/>
    <property type="project" value="TreeGrafter"/>
</dbReference>
<dbReference type="GO" id="GO:0009318">
    <property type="term" value="C:exodeoxyribonuclease VII complex"/>
    <property type="evidence" value="ECO:0007669"/>
    <property type="project" value="UniProtKB-UniRule"/>
</dbReference>
<gene>
    <name evidence="6 7" type="primary">xseB</name>
    <name evidence="7" type="ORF">ENS06_06120</name>
</gene>
<comment type="catalytic activity">
    <reaction evidence="6">
        <text>Exonucleolytic cleavage in either 5'- to 3'- or 3'- to 5'-direction to yield nucleoside 5'-phosphates.</text>
        <dbReference type="EC" id="3.1.11.6"/>
    </reaction>
</comment>
<dbReference type="HAMAP" id="MF_00337">
    <property type="entry name" value="Exonuc_7_S"/>
    <property type="match status" value="1"/>
</dbReference>
<comment type="subcellular location">
    <subcellularLocation>
        <location evidence="6">Cytoplasm</location>
    </subcellularLocation>
</comment>